<feature type="region of interest" description="Disordered" evidence="1">
    <location>
        <begin position="34"/>
        <end position="89"/>
    </location>
</feature>
<accession>A0ABQ8EVK4</accession>
<name>A0ABQ8EVK4_9FUNG</name>
<feature type="compositionally biased region" description="Polar residues" evidence="1">
    <location>
        <begin position="67"/>
        <end position="82"/>
    </location>
</feature>
<protein>
    <submittedName>
        <fullName evidence="2">Uncharacterized protein</fullName>
    </submittedName>
</protein>
<organism evidence="2 3">
    <name type="scientific">Batrachochytrium salamandrivorans</name>
    <dbReference type="NCBI Taxonomy" id="1357716"/>
    <lineage>
        <taxon>Eukaryota</taxon>
        <taxon>Fungi</taxon>
        <taxon>Fungi incertae sedis</taxon>
        <taxon>Chytridiomycota</taxon>
        <taxon>Chytridiomycota incertae sedis</taxon>
        <taxon>Chytridiomycetes</taxon>
        <taxon>Rhizophydiales</taxon>
        <taxon>Rhizophydiales incertae sedis</taxon>
        <taxon>Batrachochytrium</taxon>
    </lineage>
</organism>
<evidence type="ECO:0000256" key="1">
    <source>
        <dbReference type="SAM" id="MobiDB-lite"/>
    </source>
</evidence>
<evidence type="ECO:0000313" key="3">
    <source>
        <dbReference type="Proteomes" id="UP001648503"/>
    </source>
</evidence>
<dbReference type="Proteomes" id="UP001648503">
    <property type="component" value="Unassembled WGS sequence"/>
</dbReference>
<reference evidence="2 3" key="1">
    <citation type="submission" date="2021-02" db="EMBL/GenBank/DDBJ databases">
        <title>Variation within the Batrachochytrium salamandrivorans European outbreak.</title>
        <authorList>
            <person name="Kelly M."/>
            <person name="Pasmans F."/>
            <person name="Shea T.P."/>
            <person name="Munoz J.F."/>
            <person name="Carranza S."/>
            <person name="Cuomo C.A."/>
            <person name="Martel A."/>
        </authorList>
    </citation>
    <scope>NUCLEOTIDE SEQUENCE [LARGE SCALE GENOMIC DNA]</scope>
    <source>
        <strain evidence="2 3">AMFP18/2</strain>
    </source>
</reference>
<sequence>MSNQKLYYSAAADSHLSHESDDHHVHSLDVGIESNSGEQTKGAVAAEASSQASNGALLGGEHGDSRTAPQATTIASTSSNTRPADMGRRGGRVPAAIIVGGAASSTSTRSAPMRSPRFALGPINTFPLGSSDCRSAYPGSSESDEIEVMSPTRTRTMSMYANHTVDGNFSGAGMTLAD</sequence>
<proteinExistence type="predicted"/>
<keyword evidence="3" id="KW-1185">Reference proteome</keyword>
<evidence type="ECO:0000313" key="2">
    <source>
        <dbReference type="EMBL" id="KAH6587346.1"/>
    </source>
</evidence>
<comment type="caution">
    <text evidence="2">The sequence shown here is derived from an EMBL/GenBank/DDBJ whole genome shotgun (WGS) entry which is preliminary data.</text>
</comment>
<gene>
    <name evidence="2" type="ORF">BASA50_001275</name>
</gene>
<dbReference type="EMBL" id="JAFCIX010000565">
    <property type="protein sequence ID" value="KAH6587346.1"/>
    <property type="molecule type" value="Genomic_DNA"/>
</dbReference>